<reference evidence="1 2" key="1">
    <citation type="submission" date="2019-06" db="EMBL/GenBank/DDBJ databases">
        <title>Whole genome shotgun sequence of Corynebacterium variabile NBRC 15286.</title>
        <authorList>
            <person name="Hosoyama A."/>
            <person name="Uohara A."/>
            <person name="Ohji S."/>
            <person name="Ichikawa N."/>
        </authorList>
    </citation>
    <scope>NUCLEOTIDE SEQUENCE [LARGE SCALE GENOMIC DNA]</scope>
    <source>
        <strain evidence="1 2">NBRC 15286</strain>
    </source>
</reference>
<dbReference type="EMBL" id="BJNT01000015">
    <property type="protein sequence ID" value="GEC86671.1"/>
    <property type="molecule type" value="Genomic_DNA"/>
</dbReference>
<organism evidence="1 2">
    <name type="scientific">Corynebacterium variabile</name>
    <dbReference type="NCBI Taxonomy" id="1727"/>
    <lineage>
        <taxon>Bacteria</taxon>
        <taxon>Bacillati</taxon>
        <taxon>Actinomycetota</taxon>
        <taxon>Actinomycetes</taxon>
        <taxon>Mycobacteriales</taxon>
        <taxon>Corynebacteriaceae</taxon>
        <taxon>Corynebacterium</taxon>
    </lineage>
</organism>
<gene>
    <name evidence="1" type="ORF">CVA01_19850</name>
</gene>
<evidence type="ECO:0000313" key="1">
    <source>
        <dbReference type="EMBL" id="GEC86671.1"/>
    </source>
</evidence>
<comment type="caution">
    <text evidence="1">The sequence shown here is derived from an EMBL/GenBank/DDBJ whole genome shotgun (WGS) entry which is preliminary data.</text>
</comment>
<protein>
    <recommendedName>
        <fullName evidence="3">DUF559 domain-containing protein</fullName>
    </recommendedName>
</protein>
<dbReference type="AlphaFoldDB" id="A0A4Y4C0U4"/>
<evidence type="ECO:0008006" key="3">
    <source>
        <dbReference type="Google" id="ProtNLM"/>
    </source>
</evidence>
<sequence length="317" mass="34683">MQGSHNPGSDMENRSFITRGELAQTMSAAQVDTAVRRGELHRLARGIYSTAEPTDELRLQALHEVRGLVFTGRTAIDLYQNQPVSWPLEARHARSGRRTSEAHIRSGIPGRLRTGNGLSLVSPLQAVMDAASPAEDAGFLTEAYQGIGAHEALERDLAALVTGRSEARGLLAVTPTGTMSKLEQEAFRIIGDALADLPVTVLTNRMIGNYCYDIVIPETKVAIEIDSFTYHALGGQGTTEQSFVKQAWKDNEVADLGWTVRHYTQFCIHGAADRVAADIRRCVLPRMCRVGVSLPDATDAGQDAVFTWHPVFEPTFR</sequence>
<accession>A0A4Y4C0U4</accession>
<name>A0A4Y4C0U4_9CORY</name>
<dbReference type="Proteomes" id="UP000319986">
    <property type="component" value="Unassembled WGS sequence"/>
</dbReference>
<evidence type="ECO:0000313" key="2">
    <source>
        <dbReference type="Proteomes" id="UP000319986"/>
    </source>
</evidence>
<proteinExistence type="predicted"/>
<dbReference type="Gene3D" id="3.40.960.10">
    <property type="entry name" value="VSR Endonuclease"/>
    <property type="match status" value="1"/>
</dbReference>